<evidence type="ECO:0000313" key="7">
    <source>
        <dbReference type="Proteomes" id="UP001430919"/>
    </source>
</evidence>
<dbReference type="Gene3D" id="3.20.20.70">
    <property type="entry name" value="Aldolase class I"/>
    <property type="match status" value="1"/>
</dbReference>
<comment type="caution">
    <text evidence="6">The sequence shown here is derived from an EMBL/GenBank/DDBJ whole genome shotgun (WGS) entry which is preliminary data.</text>
</comment>
<evidence type="ECO:0000256" key="5">
    <source>
        <dbReference type="RuleBase" id="RU003657"/>
    </source>
</evidence>
<gene>
    <name evidence="6" type="ORF">LNQ49_09075</name>
</gene>
<keyword evidence="7" id="KW-1185">Reference proteome</keyword>
<reference evidence="6" key="1">
    <citation type="submission" date="2021-11" db="EMBL/GenBank/DDBJ databases">
        <title>Description of novel Flavobacterium species.</title>
        <authorList>
            <person name="Saticioglu I.B."/>
            <person name="Ay H."/>
            <person name="Altun S."/>
            <person name="Duman M."/>
        </authorList>
    </citation>
    <scope>NUCLEOTIDE SEQUENCE</scope>
    <source>
        <strain evidence="6">F-65</strain>
    </source>
</reference>
<evidence type="ECO:0000256" key="3">
    <source>
        <dbReference type="ARBA" id="ARBA00023102"/>
    </source>
</evidence>
<evidence type="ECO:0000313" key="6">
    <source>
        <dbReference type="EMBL" id="MCC9071729.1"/>
    </source>
</evidence>
<dbReference type="PANTHER" id="PTHR21235:SF2">
    <property type="entry name" value="IMIDAZOLE GLYCEROL PHOSPHATE SYNTHASE HISHF"/>
    <property type="match status" value="1"/>
</dbReference>
<evidence type="ECO:0000256" key="1">
    <source>
        <dbReference type="ARBA" id="ARBA00009667"/>
    </source>
</evidence>
<evidence type="ECO:0000256" key="2">
    <source>
        <dbReference type="ARBA" id="ARBA00022605"/>
    </source>
</evidence>
<comment type="similarity">
    <text evidence="1 5">Belongs to the HisA/HisF family.</text>
</comment>
<dbReference type="InterPro" id="IPR050064">
    <property type="entry name" value="IGPS_HisA/HisF"/>
</dbReference>
<comment type="pathway">
    <text evidence="4">Amino-acid biosynthesis.</text>
</comment>
<dbReference type="InterPro" id="IPR013785">
    <property type="entry name" value="Aldolase_TIM"/>
</dbReference>
<dbReference type="Proteomes" id="UP001430919">
    <property type="component" value="Unassembled WGS sequence"/>
</dbReference>
<protein>
    <recommendedName>
        <fullName evidence="8">Cyclase</fullName>
    </recommendedName>
</protein>
<dbReference type="SUPFAM" id="SSF51366">
    <property type="entry name" value="Ribulose-phoshate binding barrel"/>
    <property type="match status" value="1"/>
</dbReference>
<proteinExistence type="inferred from homology"/>
<dbReference type="PANTHER" id="PTHR21235">
    <property type="entry name" value="IMIDAZOLE GLYCEROL PHOSPHATE SYNTHASE SUBUNIT HISF/H IGP SYNTHASE SUBUNIT HISF/H"/>
    <property type="match status" value="1"/>
</dbReference>
<evidence type="ECO:0000256" key="4">
    <source>
        <dbReference type="ARBA" id="ARBA00029440"/>
    </source>
</evidence>
<dbReference type="InterPro" id="IPR006062">
    <property type="entry name" value="His_biosynth"/>
</dbReference>
<keyword evidence="3 5" id="KW-0368">Histidine biosynthesis</keyword>
<name>A0ABS8MSI7_9FLAO</name>
<dbReference type="RefSeq" id="WP_229988446.1">
    <property type="nucleotide sequence ID" value="NZ_JAJJMO010000001.1"/>
</dbReference>
<accession>A0ABS8MSI7</accession>
<evidence type="ECO:0008006" key="8">
    <source>
        <dbReference type="Google" id="ProtNLM"/>
    </source>
</evidence>
<dbReference type="Pfam" id="PF00977">
    <property type="entry name" value="His_biosynth"/>
    <property type="match status" value="1"/>
</dbReference>
<keyword evidence="2 5" id="KW-0028">Amino-acid biosynthesis</keyword>
<organism evidence="6 7">
    <name type="scientific">Flavobacterium pisciphilum</name>
    <dbReference type="NCBI Taxonomy" id="2893755"/>
    <lineage>
        <taxon>Bacteria</taxon>
        <taxon>Pseudomonadati</taxon>
        <taxon>Bacteroidota</taxon>
        <taxon>Flavobacteriia</taxon>
        <taxon>Flavobacteriales</taxon>
        <taxon>Flavobacteriaceae</taxon>
        <taxon>Flavobacterium</taxon>
    </lineage>
</organism>
<sequence length="259" mass="29236">MLRKRIIFTLIYSDGFFMQSRNFRLQKVGNLNWLEKNYKFQNIAFSLDELVVLNATRVNKSIIDFANTVEKLVNDVFIPIAAGGGIRTMEDAELLFKSGADKIVLNTLLYENPDLVQLLIKRYGSQSIVASIDYKKNDDSFDVYLNNGAVKIDMNLEDYLIYLDKLEVGEIYLNSIDKDGTGFGYDFDTIEKFESKIKIPLIIAGGAGNESHFKDGLKYKNVSAVATANLFNFIGDGLPKARKNLIELGENIANWNVDN</sequence>
<dbReference type="EMBL" id="JAJJMO010000001">
    <property type="protein sequence ID" value="MCC9071729.1"/>
    <property type="molecule type" value="Genomic_DNA"/>
</dbReference>
<dbReference type="InterPro" id="IPR011060">
    <property type="entry name" value="RibuloseP-bd_barrel"/>
</dbReference>